<gene>
    <name evidence="2" type="ORF">SAMN05421879_103162</name>
</gene>
<accession>A0A285VLP0</accession>
<dbReference type="Proteomes" id="UP000219688">
    <property type="component" value="Unassembled WGS sequence"/>
</dbReference>
<protein>
    <submittedName>
        <fullName evidence="2">Uncharacterized protein</fullName>
    </submittedName>
</protein>
<dbReference type="AlphaFoldDB" id="A0A285VLP0"/>
<dbReference type="EMBL" id="OBQK01000003">
    <property type="protein sequence ID" value="SOC54478.1"/>
    <property type="molecule type" value="Genomic_DNA"/>
</dbReference>
<name>A0A285VLP0_9MICO</name>
<evidence type="ECO:0000256" key="1">
    <source>
        <dbReference type="SAM" id="MobiDB-lite"/>
    </source>
</evidence>
<dbReference type="RefSeq" id="WP_170955407.1">
    <property type="nucleotide sequence ID" value="NZ_OBQK01000003.1"/>
</dbReference>
<proteinExistence type="predicted"/>
<organism evidence="2 3">
    <name type="scientific">Ornithinimicrobium cerasi</name>
    <dbReference type="NCBI Taxonomy" id="2248773"/>
    <lineage>
        <taxon>Bacteria</taxon>
        <taxon>Bacillati</taxon>
        <taxon>Actinomycetota</taxon>
        <taxon>Actinomycetes</taxon>
        <taxon>Micrococcales</taxon>
        <taxon>Ornithinimicrobiaceae</taxon>
        <taxon>Ornithinimicrobium</taxon>
    </lineage>
</organism>
<sequence>MAYTISGDDPLEDVLDEVQRVYGVQVRVVGRTAGDDGGEDPDIGSRTKQDRT</sequence>
<feature type="region of interest" description="Disordered" evidence="1">
    <location>
        <begin position="30"/>
        <end position="52"/>
    </location>
</feature>
<keyword evidence="3" id="KW-1185">Reference proteome</keyword>
<evidence type="ECO:0000313" key="2">
    <source>
        <dbReference type="EMBL" id="SOC54478.1"/>
    </source>
</evidence>
<reference evidence="3" key="1">
    <citation type="submission" date="2017-08" db="EMBL/GenBank/DDBJ databases">
        <authorList>
            <person name="Varghese N."/>
            <person name="Submissions S."/>
        </authorList>
    </citation>
    <scope>NUCLEOTIDE SEQUENCE [LARGE SCALE GENOMIC DNA]</scope>
    <source>
        <strain evidence="3">USBA17B2</strain>
    </source>
</reference>
<feature type="compositionally biased region" description="Basic and acidic residues" evidence="1">
    <location>
        <begin position="43"/>
        <end position="52"/>
    </location>
</feature>
<evidence type="ECO:0000313" key="3">
    <source>
        <dbReference type="Proteomes" id="UP000219688"/>
    </source>
</evidence>